<dbReference type="Pfam" id="PF13012">
    <property type="entry name" value="MitMem_reg"/>
    <property type="match status" value="1"/>
</dbReference>
<evidence type="ECO:0000259" key="5">
    <source>
        <dbReference type="Pfam" id="PF13012"/>
    </source>
</evidence>
<dbReference type="InterPro" id="IPR024969">
    <property type="entry name" value="EIF3F/CSN6-like_C"/>
</dbReference>
<evidence type="ECO:0000313" key="7">
    <source>
        <dbReference type="Proteomes" id="UP001251528"/>
    </source>
</evidence>
<dbReference type="GO" id="GO:0008180">
    <property type="term" value="C:COP9 signalosome"/>
    <property type="evidence" value="ECO:0007669"/>
    <property type="project" value="UniProtKB-UniRule"/>
</dbReference>
<dbReference type="PANTHER" id="PTHR10540">
    <property type="entry name" value="EUKARYOTIC TRANSLATION INITIATION FACTOR 3 SUBUNIT F-RELATED"/>
    <property type="match status" value="1"/>
</dbReference>
<dbReference type="GO" id="GO:0008237">
    <property type="term" value="F:metallopeptidase activity"/>
    <property type="evidence" value="ECO:0007669"/>
    <property type="project" value="InterPro"/>
</dbReference>
<dbReference type="InterPro" id="IPR000555">
    <property type="entry name" value="JAMM/MPN+_dom"/>
</dbReference>
<keyword evidence="2" id="KW-0736">Signalosome</keyword>
<keyword evidence="7" id="KW-1185">Reference proteome</keyword>
<comment type="caution">
    <text evidence="6">The sequence shown here is derived from an EMBL/GenBank/DDBJ whole genome shotgun (WGS) entry which is preliminary data.</text>
</comment>
<comment type="function">
    <text evidence="2">Component of the COP9 signalosome complex (CSN), a complex involved in various cellular and developmental processes.</text>
</comment>
<gene>
    <name evidence="6" type="ORF">QQS21_000620</name>
</gene>
<evidence type="ECO:0000256" key="3">
    <source>
        <dbReference type="SAM" id="MobiDB-lite"/>
    </source>
</evidence>
<feature type="compositionally biased region" description="Acidic residues" evidence="3">
    <location>
        <begin position="248"/>
        <end position="261"/>
    </location>
</feature>
<dbReference type="EMBL" id="JASWJB010000006">
    <property type="protein sequence ID" value="KAK2616379.1"/>
    <property type="molecule type" value="Genomic_DNA"/>
</dbReference>
<dbReference type="Proteomes" id="UP001251528">
    <property type="component" value="Unassembled WGS sequence"/>
</dbReference>
<protein>
    <recommendedName>
        <fullName evidence="2">COP9 signalosome complex subunit 6</fullName>
    </recommendedName>
</protein>
<name>A0AAJ0D1H7_9HYPO</name>
<dbReference type="AlphaFoldDB" id="A0AAJ0D1H7"/>
<comment type="subcellular location">
    <subcellularLocation>
        <location evidence="2">Cytoplasm</location>
    </subcellularLocation>
    <subcellularLocation>
        <location evidence="2">Nucleus</location>
    </subcellularLocation>
</comment>
<feature type="domain" description="JAB1/MPN/MOV34 metalloenzyme" evidence="4">
    <location>
        <begin position="21"/>
        <end position="110"/>
    </location>
</feature>
<dbReference type="GO" id="GO:0005737">
    <property type="term" value="C:cytoplasm"/>
    <property type="evidence" value="ECO:0007669"/>
    <property type="project" value="UniProtKB-SubCell"/>
</dbReference>
<evidence type="ECO:0000256" key="2">
    <source>
        <dbReference type="RuleBase" id="RU367006"/>
    </source>
</evidence>
<dbReference type="Pfam" id="PF01398">
    <property type="entry name" value="JAB"/>
    <property type="match status" value="1"/>
</dbReference>
<keyword evidence="2" id="KW-0539">Nucleus</keyword>
<dbReference type="CDD" id="cd08063">
    <property type="entry name" value="MPN_CSN6"/>
    <property type="match status" value="1"/>
</dbReference>
<dbReference type="PANTHER" id="PTHR10540:SF8">
    <property type="entry name" value="COP9 SIGNALOSOME COMPLEX SUBUNIT 6"/>
    <property type="match status" value="1"/>
</dbReference>
<evidence type="ECO:0000259" key="4">
    <source>
        <dbReference type="Pfam" id="PF01398"/>
    </source>
</evidence>
<dbReference type="InterPro" id="IPR033859">
    <property type="entry name" value="MPN_CSN6"/>
</dbReference>
<evidence type="ECO:0000256" key="1">
    <source>
        <dbReference type="ARBA" id="ARBA00010893"/>
    </source>
</evidence>
<keyword evidence="2" id="KW-0963">Cytoplasm</keyword>
<evidence type="ECO:0000313" key="6">
    <source>
        <dbReference type="EMBL" id="KAK2616379.1"/>
    </source>
</evidence>
<feature type="region of interest" description="Disordered" evidence="3">
    <location>
        <begin position="221"/>
        <end position="261"/>
    </location>
</feature>
<accession>A0AAJ0D1H7</accession>
<reference evidence="6" key="1">
    <citation type="submission" date="2023-06" db="EMBL/GenBank/DDBJ databases">
        <title>Conoideocrella luteorostrata (Hypocreales: Clavicipitaceae), a potential biocontrol fungus for elongate hemlock scale in United States Christmas tree production areas.</title>
        <authorList>
            <person name="Barrett H."/>
            <person name="Lovett B."/>
            <person name="Macias A.M."/>
            <person name="Stajich J.E."/>
            <person name="Kasson M.T."/>
        </authorList>
    </citation>
    <scope>NUCLEOTIDE SEQUENCE</scope>
    <source>
        <strain evidence="6">ARSEF 14590</strain>
    </source>
</reference>
<sequence length="418" mass="46690">MDDAKSHNTLVSSQKSAQLRADLHALVPISITDHITRHTLREQQWPVIGGLLGQQNGREITIEHTFECHIKEDPRVEGGYLLDETRFDVRLNHMVTVHKDRQLELVGWYTLLPLAGPTSTILPIHTQILENWNESAVLLAFHPEELLERKVGEKIPFTIYESNYEVDGQKKNEHDGEDKRMDDGEAPLKLKFREVSYSVVMDETEMIAMNYVAAGTGAAASASVTTKDDRPARSIEPTGKGKRRLVEADEDELKEPDFDEAGIDLTREEDEMVASLTAKANAIKMLHSRIRVATTYLERLPPSYINNEAAPDTETMDTDHTTPSLPILRQIQALVNRLDLVIPSDKEAFDKEIVQETNNITLTNLLNSIMQSVNGARDVSKKASIIETQKAAIKRSGLEHGYLASPGFNIPGAGDILM</sequence>
<organism evidence="6 7">
    <name type="scientific">Conoideocrella luteorostrata</name>
    <dbReference type="NCBI Taxonomy" id="1105319"/>
    <lineage>
        <taxon>Eukaryota</taxon>
        <taxon>Fungi</taxon>
        <taxon>Dikarya</taxon>
        <taxon>Ascomycota</taxon>
        <taxon>Pezizomycotina</taxon>
        <taxon>Sordariomycetes</taxon>
        <taxon>Hypocreomycetidae</taxon>
        <taxon>Hypocreales</taxon>
        <taxon>Clavicipitaceae</taxon>
        <taxon>Conoideocrella</taxon>
    </lineage>
</organism>
<proteinExistence type="inferred from homology"/>
<dbReference type="GO" id="GO:0000338">
    <property type="term" value="P:protein deneddylation"/>
    <property type="evidence" value="ECO:0007669"/>
    <property type="project" value="InterPro"/>
</dbReference>
<feature type="domain" description="EIF3F/CSN6-like C-terminal" evidence="5">
    <location>
        <begin position="269"/>
        <end position="376"/>
    </location>
</feature>
<dbReference type="Gene3D" id="3.40.140.10">
    <property type="entry name" value="Cytidine Deaminase, domain 2"/>
    <property type="match status" value="1"/>
</dbReference>
<comment type="similarity">
    <text evidence="1 2">Belongs to the peptidase M67A family. CSN6 subfamily.</text>
</comment>